<sequence length="108" mass="11511">MTPISTMGTSTGAYQPRPSTECRLSLVTIPIQDATATLRSSSSNGSMIARTPLPSVEQSSPNPPNNCTVIIQNNYIAEGGTINIFSSHCDGSSEFFVCLSNQKTHLTM</sequence>
<dbReference type="AlphaFoldDB" id="A0A9P7E768"/>
<accession>A0A9P7E768</accession>
<comment type="caution">
    <text evidence="2">The sequence shown here is derived from an EMBL/GenBank/DDBJ whole genome shotgun (WGS) entry which is preliminary data.</text>
</comment>
<dbReference type="GeneID" id="64630215"/>
<dbReference type="OrthoDB" id="2689715at2759"/>
<evidence type="ECO:0000256" key="1">
    <source>
        <dbReference type="SAM" id="MobiDB-lite"/>
    </source>
</evidence>
<keyword evidence="3" id="KW-1185">Reference proteome</keyword>
<gene>
    <name evidence="2" type="ORF">BJ212DRAFT_1368839</name>
</gene>
<dbReference type="Proteomes" id="UP000807769">
    <property type="component" value="Unassembled WGS sequence"/>
</dbReference>
<dbReference type="RefSeq" id="XP_041190919.1">
    <property type="nucleotide sequence ID" value="XM_041336198.1"/>
</dbReference>
<proteinExistence type="predicted"/>
<dbReference type="EMBL" id="JABBWG010000025">
    <property type="protein sequence ID" value="KAG1812896.1"/>
    <property type="molecule type" value="Genomic_DNA"/>
</dbReference>
<evidence type="ECO:0000313" key="3">
    <source>
        <dbReference type="Proteomes" id="UP000807769"/>
    </source>
</evidence>
<name>A0A9P7E768_9AGAM</name>
<feature type="region of interest" description="Disordered" evidence="1">
    <location>
        <begin position="38"/>
        <end position="64"/>
    </location>
</feature>
<organism evidence="2 3">
    <name type="scientific">Suillus subaureus</name>
    <dbReference type="NCBI Taxonomy" id="48587"/>
    <lineage>
        <taxon>Eukaryota</taxon>
        <taxon>Fungi</taxon>
        <taxon>Dikarya</taxon>
        <taxon>Basidiomycota</taxon>
        <taxon>Agaricomycotina</taxon>
        <taxon>Agaricomycetes</taxon>
        <taxon>Agaricomycetidae</taxon>
        <taxon>Boletales</taxon>
        <taxon>Suillineae</taxon>
        <taxon>Suillaceae</taxon>
        <taxon>Suillus</taxon>
    </lineage>
</organism>
<protein>
    <submittedName>
        <fullName evidence="2">Uncharacterized protein</fullName>
    </submittedName>
</protein>
<evidence type="ECO:0000313" key="2">
    <source>
        <dbReference type="EMBL" id="KAG1812896.1"/>
    </source>
</evidence>
<reference evidence="2" key="1">
    <citation type="journal article" date="2020" name="New Phytol.">
        <title>Comparative genomics reveals dynamic genome evolution in host specialist ectomycorrhizal fungi.</title>
        <authorList>
            <person name="Lofgren L.A."/>
            <person name="Nguyen N.H."/>
            <person name="Vilgalys R."/>
            <person name="Ruytinx J."/>
            <person name="Liao H.L."/>
            <person name="Branco S."/>
            <person name="Kuo A."/>
            <person name="LaButti K."/>
            <person name="Lipzen A."/>
            <person name="Andreopoulos W."/>
            <person name="Pangilinan J."/>
            <person name="Riley R."/>
            <person name="Hundley H."/>
            <person name="Na H."/>
            <person name="Barry K."/>
            <person name="Grigoriev I.V."/>
            <person name="Stajich J.E."/>
            <person name="Kennedy P.G."/>
        </authorList>
    </citation>
    <scope>NUCLEOTIDE SEQUENCE</scope>
    <source>
        <strain evidence="2">MN1</strain>
    </source>
</reference>